<feature type="transmembrane region" description="Helical" evidence="8">
    <location>
        <begin position="214"/>
        <end position="233"/>
    </location>
</feature>
<proteinExistence type="inferred from homology"/>
<evidence type="ECO:0000313" key="9">
    <source>
        <dbReference type="EMBL" id="KAL3698886.1"/>
    </source>
</evidence>
<dbReference type="AlphaFoldDB" id="A0ABD3I5V3"/>
<dbReference type="GO" id="GO:0016020">
    <property type="term" value="C:membrane"/>
    <property type="evidence" value="ECO:0007669"/>
    <property type="project" value="UniProtKB-SubCell"/>
</dbReference>
<dbReference type="InterPro" id="IPR038377">
    <property type="entry name" value="Na/Glc_symporter_sf"/>
</dbReference>
<dbReference type="PANTHER" id="PTHR46154">
    <property type="match status" value="1"/>
</dbReference>
<feature type="transmembrane region" description="Helical" evidence="8">
    <location>
        <begin position="109"/>
        <end position="129"/>
    </location>
</feature>
<dbReference type="EMBL" id="JBJQOH010000002">
    <property type="protein sequence ID" value="KAL3698886.1"/>
    <property type="molecule type" value="Genomic_DNA"/>
</dbReference>
<evidence type="ECO:0000256" key="1">
    <source>
        <dbReference type="ARBA" id="ARBA00004141"/>
    </source>
</evidence>
<keyword evidence="10" id="KW-1185">Reference proteome</keyword>
<dbReference type="InterPro" id="IPR001734">
    <property type="entry name" value="Na/solute_symporter"/>
</dbReference>
<dbReference type="InterPro" id="IPR031155">
    <property type="entry name" value="DUR"/>
</dbReference>
<evidence type="ECO:0000256" key="8">
    <source>
        <dbReference type="SAM" id="Phobius"/>
    </source>
</evidence>
<dbReference type="PANTHER" id="PTHR46154:SF4">
    <property type="entry name" value="UREA ACTIVE TRANSPORTER"/>
    <property type="match status" value="1"/>
</dbReference>
<feature type="transmembrane region" description="Helical" evidence="8">
    <location>
        <begin position="150"/>
        <end position="172"/>
    </location>
</feature>
<comment type="caution">
    <text evidence="9">The sequence shown here is derived from an EMBL/GenBank/DDBJ whole genome shotgun (WGS) entry which is preliminary data.</text>
</comment>
<evidence type="ECO:0000256" key="4">
    <source>
        <dbReference type="ARBA" id="ARBA00022692"/>
    </source>
</evidence>
<organism evidence="9 10">
    <name type="scientific">Riccia sorocarpa</name>
    <dbReference type="NCBI Taxonomy" id="122646"/>
    <lineage>
        <taxon>Eukaryota</taxon>
        <taxon>Viridiplantae</taxon>
        <taxon>Streptophyta</taxon>
        <taxon>Embryophyta</taxon>
        <taxon>Marchantiophyta</taxon>
        <taxon>Marchantiopsida</taxon>
        <taxon>Marchantiidae</taxon>
        <taxon>Marchantiales</taxon>
        <taxon>Ricciaceae</taxon>
        <taxon>Riccia</taxon>
    </lineage>
</organism>
<evidence type="ECO:0000256" key="6">
    <source>
        <dbReference type="ARBA" id="ARBA00023136"/>
    </source>
</evidence>
<accession>A0ABD3I5V3</accession>
<protein>
    <recommendedName>
        <fullName evidence="11">Sodium/solute symporter</fullName>
    </recommendedName>
</protein>
<keyword evidence="3" id="KW-0813">Transport</keyword>
<dbReference type="Gene3D" id="1.20.1730.10">
    <property type="entry name" value="Sodium/glucose cotransporter"/>
    <property type="match status" value="1"/>
</dbReference>
<evidence type="ECO:0000256" key="5">
    <source>
        <dbReference type="ARBA" id="ARBA00022989"/>
    </source>
</evidence>
<dbReference type="Proteomes" id="UP001633002">
    <property type="component" value="Unassembled WGS sequence"/>
</dbReference>
<sequence>MPTGEANLFGLHQFDNKSSFFSGDFILSKGVGYAVVVGYGAFFVIVTGFLSFLDHRYGGVKDNSEEFNTAGRSIKTGLVAVDVVSRSTWVATLTVSVNEAYSYGISGPFWVSSGSVIQMIVFAILALELKRKAPKAHTVIELIRIRWGHFAALVFLYFCYLNNFMISALMFVGAGEIMSTVTGIDIYAALILLPLGVVIYTFGGGLKATFISSYMHTIIIFVTVNIMFFVIYASNNNPVGTIADVYNHLQVVAEVIPVKGLQQVSFPCTRPDAGKTY</sequence>
<evidence type="ECO:0000256" key="7">
    <source>
        <dbReference type="RuleBase" id="RU362091"/>
    </source>
</evidence>
<reference evidence="9 10" key="1">
    <citation type="submission" date="2024-09" db="EMBL/GenBank/DDBJ databases">
        <title>Chromosome-scale assembly of Riccia sorocarpa.</title>
        <authorList>
            <person name="Paukszto L."/>
        </authorList>
    </citation>
    <scope>NUCLEOTIDE SEQUENCE [LARGE SCALE GENOMIC DNA]</scope>
    <source>
        <strain evidence="9">LP-2024</strain>
        <tissue evidence="9">Aerial parts of the thallus</tissue>
    </source>
</reference>
<dbReference type="Pfam" id="PF00474">
    <property type="entry name" value="SSF"/>
    <property type="match status" value="1"/>
</dbReference>
<evidence type="ECO:0008006" key="11">
    <source>
        <dbReference type="Google" id="ProtNLM"/>
    </source>
</evidence>
<evidence type="ECO:0000313" key="10">
    <source>
        <dbReference type="Proteomes" id="UP001633002"/>
    </source>
</evidence>
<keyword evidence="4 8" id="KW-0812">Transmembrane</keyword>
<dbReference type="PROSITE" id="PS50283">
    <property type="entry name" value="NA_SOLUT_SYMP_3"/>
    <property type="match status" value="1"/>
</dbReference>
<gene>
    <name evidence="9" type="ORF">R1sor_012962</name>
</gene>
<feature type="transmembrane region" description="Helical" evidence="8">
    <location>
        <begin position="31"/>
        <end position="53"/>
    </location>
</feature>
<feature type="transmembrane region" description="Helical" evidence="8">
    <location>
        <begin position="184"/>
        <end position="202"/>
    </location>
</feature>
<evidence type="ECO:0000256" key="3">
    <source>
        <dbReference type="ARBA" id="ARBA00022448"/>
    </source>
</evidence>
<comment type="subcellular location">
    <subcellularLocation>
        <location evidence="1">Membrane</location>
        <topology evidence="1">Multi-pass membrane protein</topology>
    </subcellularLocation>
</comment>
<name>A0ABD3I5V3_9MARC</name>
<keyword evidence="5 8" id="KW-1133">Transmembrane helix</keyword>
<evidence type="ECO:0000256" key="2">
    <source>
        <dbReference type="ARBA" id="ARBA00006434"/>
    </source>
</evidence>
<keyword evidence="6 8" id="KW-0472">Membrane</keyword>
<comment type="similarity">
    <text evidence="2 7">Belongs to the sodium:solute symporter (SSF) (TC 2.A.21) family.</text>
</comment>